<dbReference type="RefSeq" id="WP_371239989.1">
    <property type="nucleotide sequence ID" value="NZ_JAHWZY010000020.1"/>
</dbReference>
<organism evidence="1 2">
    <name type="scientific">Streptomyces pimonensis</name>
    <dbReference type="NCBI Taxonomy" id="2860288"/>
    <lineage>
        <taxon>Bacteria</taxon>
        <taxon>Bacillati</taxon>
        <taxon>Actinomycetota</taxon>
        <taxon>Actinomycetes</taxon>
        <taxon>Kitasatosporales</taxon>
        <taxon>Streptomycetaceae</taxon>
        <taxon>Streptomyces</taxon>
    </lineage>
</organism>
<gene>
    <name evidence="1" type="ORF">KYY02_20250</name>
</gene>
<reference evidence="1 2" key="1">
    <citation type="journal article" date="2021" name="Res Sq">
        <title>Streptomyces Pimoensis sp. nov., Isolated From the Taklimakan Desert in Xinjiang, China.</title>
        <authorList>
            <person name="Zhang P."/>
            <person name="Luo X."/>
            <person name="Luo X."/>
            <person name="Liu Z."/>
            <person name="Xia Z."/>
            <person name="Wan C."/>
            <person name="zhang L."/>
        </authorList>
    </citation>
    <scope>NUCLEOTIDE SEQUENCE [LARGE SCALE GENOMIC DNA]</scope>
    <source>
        <strain evidence="1 2">TRM75549</strain>
    </source>
</reference>
<dbReference type="Proteomes" id="UP001567537">
    <property type="component" value="Unassembled WGS sequence"/>
</dbReference>
<evidence type="ECO:0000313" key="2">
    <source>
        <dbReference type="Proteomes" id="UP001567537"/>
    </source>
</evidence>
<evidence type="ECO:0000313" key="1">
    <source>
        <dbReference type="EMBL" id="MEZ3180936.1"/>
    </source>
</evidence>
<comment type="caution">
    <text evidence="1">The sequence shown here is derived from an EMBL/GenBank/DDBJ whole genome shotgun (WGS) entry which is preliminary data.</text>
</comment>
<dbReference type="EMBL" id="JAHWZY010000020">
    <property type="protein sequence ID" value="MEZ3180936.1"/>
    <property type="molecule type" value="Genomic_DNA"/>
</dbReference>
<name>A0ABV4J1Y9_9ACTN</name>
<keyword evidence="2" id="KW-1185">Reference proteome</keyword>
<proteinExistence type="predicted"/>
<accession>A0ABV4J1Y9</accession>
<sequence length="308" mass="34298">MPDTPFILRHDDNGTEAVVSVGGTDVAHYVYRPDTPVEESPKPYLYPLRTLSGAPLGVYRPWDHRWHKGLQMTWSHLSGDNFWGGPTFEEGAPGHGYVWRENHGTQLHRAFDQDTTTEDADLTLREHLDWVASSDDRWLTEVRTLRFHSADPARGIWALDFGSDLTNVHDDALRMGSPTTHGRPNAGYTGLFWRGPRAWTDGDVIGADGHEGEDLMGARVPWAAIASDHDEIDGGATVLALAGTTSADVPLTWFARSKQFAALNPSPAFDTEIKLPPGDTLRLRHRFVFVDRRIGREELEPLAAEFAL</sequence>
<dbReference type="InterPro" id="IPR029475">
    <property type="entry name" value="DUF6807"/>
</dbReference>
<dbReference type="Pfam" id="PF14100">
    <property type="entry name" value="DUF6807"/>
    <property type="match status" value="1"/>
</dbReference>
<protein>
    <submittedName>
        <fullName evidence="1">PmoA family protein</fullName>
    </submittedName>
</protein>